<dbReference type="Proteomes" id="UP000250744">
    <property type="component" value="Unassembled WGS sequence"/>
</dbReference>
<protein>
    <submittedName>
        <fullName evidence="1">SAM-dependent methyltransferase</fullName>
    </submittedName>
</protein>
<dbReference type="EMBL" id="QKRX01000009">
    <property type="protein sequence ID" value="RAU17589.1"/>
    <property type="molecule type" value="Genomic_DNA"/>
</dbReference>
<accession>A0A364NKD0</accession>
<dbReference type="GO" id="GO:0008168">
    <property type="term" value="F:methyltransferase activity"/>
    <property type="evidence" value="ECO:0007669"/>
    <property type="project" value="UniProtKB-KW"/>
</dbReference>
<evidence type="ECO:0000313" key="2">
    <source>
        <dbReference type="Proteomes" id="UP000250744"/>
    </source>
</evidence>
<dbReference type="PANTHER" id="PTHR20974:SF0">
    <property type="entry name" value="UPF0585 PROTEIN CG18661"/>
    <property type="match status" value="1"/>
</dbReference>
<dbReference type="Gene3D" id="3.40.50.150">
    <property type="entry name" value="Vaccinia Virus protein VP39"/>
    <property type="match status" value="1"/>
</dbReference>
<keyword evidence="2" id="KW-1185">Reference proteome</keyword>
<sequence length="206" mass="22678">MQPHLAKRLSAPAALRNREPIRQALSPHLPIPASVLEIASGTGEHALYLSDNLVQVTCWQPTDVDSTALESINAWQTDAKTNKLLPAAFLDVLANPSPPLTPFNTLIAINMVHIAPWTATEGLMRLANRHLPVGGIVYLYGPYWQSGVDPAPSNLAFDASLRERNPLWGIRHLDEVVELARCNQLHLKTCIDMPANNLSVIFTRTD</sequence>
<dbReference type="GO" id="GO:0032259">
    <property type="term" value="P:methylation"/>
    <property type="evidence" value="ECO:0007669"/>
    <property type="project" value="UniProtKB-KW"/>
</dbReference>
<organism evidence="1 2">
    <name type="scientific">Nitrincola tibetensis</name>
    <dbReference type="NCBI Taxonomy" id="2219697"/>
    <lineage>
        <taxon>Bacteria</taxon>
        <taxon>Pseudomonadati</taxon>
        <taxon>Pseudomonadota</taxon>
        <taxon>Gammaproteobacteria</taxon>
        <taxon>Oceanospirillales</taxon>
        <taxon>Oceanospirillaceae</taxon>
        <taxon>Nitrincola</taxon>
    </lineage>
</organism>
<dbReference type="SUPFAM" id="SSF53335">
    <property type="entry name" value="S-adenosyl-L-methionine-dependent methyltransferases"/>
    <property type="match status" value="1"/>
</dbReference>
<proteinExistence type="predicted"/>
<dbReference type="AlphaFoldDB" id="A0A364NKD0"/>
<dbReference type="InterPro" id="IPR010342">
    <property type="entry name" value="DUF938"/>
</dbReference>
<evidence type="ECO:0000313" key="1">
    <source>
        <dbReference type="EMBL" id="RAU17589.1"/>
    </source>
</evidence>
<name>A0A364NKD0_9GAMM</name>
<dbReference type="Pfam" id="PF06080">
    <property type="entry name" value="DUF938"/>
    <property type="match status" value="1"/>
</dbReference>
<dbReference type="PANTHER" id="PTHR20974">
    <property type="entry name" value="UPF0585 PROTEIN CG18661"/>
    <property type="match status" value="1"/>
</dbReference>
<dbReference type="OrthoDB" id="5563826at2"/>
<comment type="caution">
    <text evidence="1">The sequence shown here is derived from an EMBL/GenBank/DDBJ whole genome shotgun (WGS) entry which is preliminary data.</text>
</comment>
<gene>
    <name evidence="1" type="ORF">DN062_12720</name>
</gene>
<dbReference type="InterPro" id="IPR029063">
    <property type="entry name" value="SAM-dependent_MTases_sf"/>
</dbReference>
<keyword evidence="1" id="KW-0808">Transferase</keyword>
<reference evidence="1 2" key="1">
    <citation type="submission" date="2018-06" db="EMBL/GenBank/DDBJ databases">
        <title>Nitrincola tibetense sp. nov., isolated from Lake XuguoCo on Tibetan Plateau.</title>
        <authorList>
            <person name="Xing P."/>
        </authorList>
    </citation>
    <scope>NUCLEOTIDE SEQUENCE [LARGE SCALE GENOMIC DNA]</scope>
    <source>
        <strain evidence="2">xg18</strain>
    </source>
</reference>
<keyword evidence="1" id="KW-0489">Methyltransferase</keyword>